<sequence>MVASEAKYHLKCVATFSRRKSKLAHKQREEEDALTLLAIAFAELFAYIESFRHDPEKAPVFSKCNHCRLYGNRLKGLGFQFPRRVHSRRLQEKKKTPGSRATYLVFSSSD</sequence>
<reference evidence="1 2" key="1">
    <citation type="journal article" date="2021" name="Elife">
        <title>Chloroplast acquisition without the gene transfer in kleptoplastic sea slugs, Plakobranchus ocellatus.</title>
        <authorList>
            <person name="Maeda T."/>
            <person name="Takahashi S."/>
            <person name="Yoshida T."/>
            <person name="Shimamura S."/>
            <person name="Takaki Y."/>
            <person name="Nagai Y."/>
            <person name="Toyoda A."/>
            <person name="Suzuki Y."/>
            <person name="Arimoto A."/>
            <person name="Ishii H."/>
            <person name="Satoh N."/>
            <person name="Nishiyama T."/>
            <person name="Hasebe M."/>
            <person name="Maruyama T."/>
            <person name="Minagawa J."/>
            <person name="Obokata J."/>
            <person name="Shigenobu S."/>
        </authorList>
    </citation>
    <scope>NUCLEOTIDE SEQUENCE [LARGE SCALE GENOMIC DNA]</scope>
</reference>
<protein>
    <submittedName>
        <fullName evidence="1">Uncharacterized protein</fullName>
    </submittedName>
</protein>
<dbReference type="AlphaFoldDB" id="A0AAV4D7L6"/>
<proteinExistence type="predicted"/>
<accession>A0AAV4D7L6</accession>
<name>A0AAV4D7L6_9GAST</name>
<evidence type="ECO:0000313" key="2">
    <source>
        <dbReference type="Proteomes" id="UP000735302"/>
    </source>
</evidence>
<evidence type="ECO:0000313" key="1">
    <source>
        <dbReference type="EMBL" id="GFO40040.1"/>
    </source>
</evidence>
<organism evidence="1 2">
    <name type="scientific">Plakobranchus ocellatus</name>
    <dbReference type="NCBI Taxonomy" id="259542"/>
    <lineage>
        <taxon>Eukaryota</taxon>
        <taxon>Metazoa</taxon>
        <taxon>Spiralia</taxon>
        <taxon>Lophotrochozoa</taxon>
        <taxon>Mollusca</taxon>
        <taxon>Gastropoda</taxon>
        <taxon>Heterobranchia</taxon>
        <taxon>Euthyneura</taxon>
        <taxon>Panpulmonata</taxon>
        <taxon>Sacoglossa</taxon>
        <taxon>Placobranchoidea</taxon>
        <taxon>Plakobranchidae</taxon>
        <taxon>Plakobranchus</taxon>
    </lineage>
</organism>
<gene>
    <name evidence="1" type="ORF">PoB_006654500</name>
</gene>
<comment type="caution">
    <text evidence="1">The sequence shown here is derived from an EMBL/GenBank/DDBJ whole genome shotgun (WGS) entry which is preliminary data.</text>
</comment>
<dbReference type="EMBL" id="BLXT01007574">
    <property type="protein sequence ID" value="GFO40040.1"/>
    <property type="molecule type" value="Genomic_DNA"/>
</dbReference>
<keyword evidence="2" id="KW-1185">Reference proteome</keyword>
<dbReference type="Proteomes" id="UP000735302">
    <property type="component" value="Unassembled WGS sequence"/>
</dbReference>